<accession>A0ABV5AQI9</accession>
<comment type="subcellular location">
    <subcellularLocation>
        <location evidence="1">Cell membrane</location>
        <topology evidence="1">Multi-pass membrane protein</topology>
    </subcellularLocation>
</comment>
<dbReference type="PANTHER" id="PTHR10010">
    <property type="entry name" value="SOLUTE CARRIER FAMILY 34 SODIUM PHOSPHATE , MEMBER 2-RELATED"/>
    <property type="match status" value="1"/>
</dbReference>
<dbReference type="Pfam" id="PF02690">
    <property type="entry name" value="Na_Pi_cotrans"/>
    <property type="match status" value="1"/>
</dbReference>
<keyword evidence="5 6" id="KW-0472">Membrane</keyword>
<feature type="transmembrane region" description="Helical" evidence="6">
    <location>
        <begin position="255"/>
        <end position="275"/>
    </location>
</feature>
<dbReference type="EMBL" id="JBHHMI010000003">
    <property type="protein sequence ID" value="MFB5266149.1"/>
    <property type="molecule type" value="Genomic_DNA"/>
</dbReference>
<keyword evidence="3 6" id="KW-0812">Transmembrane</keyword>
<dbReference type="PANTHER" id="PTHR10010:SF46">
    <property type="entry name" value="SODIUM-DEPENDENT PHOSPHATE TRANSPORT PROTEIN 2B"/>
    <property type="match status" value="1"/>
</dbReference>
<proteinExistence type="predicted"/>
<evidence type="ECO:0000313" key="7">
    <source>
        <dbReference type="EMBL" id="MFB5266149.1"/>
    </source>
</evidence>
<feature type="transmembrane region" description="Helical" evidence="6">
    <location>
        <begin position="109"/>
        <end position="128"/>
    </location>
</feature>
<keyword evidence="2" id="KW-1003">Cell membrane</keyword>
<protein>
    <submittedName>
        <fullName evidence="7">Na/Pi cotransporter family protein</fullName>
    </submittedName>
</protein>
<evidence type="ECO:0000256" key="6">
    <source>
        <dbReference type="SAM" id="Phobius"/>
    </source>
</evidence>
<feature type="transmembrane region" description="Helical" evidence="6">
    <location>
        <begin position="189"/>
        <end position="214"/>
    </location>
</feature>
<name>A0ABV5AQI9_9BACL</name>
<keyword evidence="4 6" id="KW-1133">Transmembrane helix</keyword>
<dbReference type="Proteomes" id="UP001580346">
    <property type="component" value="Unassembled WGS sequence"/>
</dbReference>
<gene>
    <name evidence="7" type="ORF">ACE41H_05025</name>
</gene>
<dbReference type="InterPro" id="IPR003841">
    <property type="entry name" value="Na/Pi_transpt"/>
</dbReference>
<keyword evidence="8" id="KW-1185">Reference proteome</keyword>
<evidence type="ECO:0000256" key="5">
    <source>
        <dbReference type="ARBA" id="ARBA00023136"/>
    </source>
</evidence>
<evidence type="ECO:0000256" key="2">
    <source>
        <dbReference type="ARBA" id="ARBA00022475"/>
    </source>
</evidence>
<feature type="transmembrane region" description="Helical" evidence="6">
    <location>
        <begin position="148"/>
        <end position="169"/>
    </location>
</feature>
<dbReference type="RefSeq" id="WP_375353720.1">
    <property type="nucleotide sequence ID" value="NZ_JBHHMI010000003.1"/>
</dbReference>
<reference evidence="7 8" key="1">
    <citation type="submission" date="2024-09" db="EMBL/GenBank/DDBJ databases">
        <title>Paenibacillus zeirhizospherea sp. nov., isolated from surface of the maize (Zea mays) roots in a horticulture field, Hungary.</title>
        <authorList>
            <person name="Marton D."/>
            <person name="Farkas M."/>
            <person name="Bedics A."/>
            <person name="Toth E."/>
            <person name="Tancsics A."/>
            <person name="Boka K."/>
            <person name="Maroti G."/>
            <person name="Kriszt B."/>
            <person name="Cserhati M."/>
        </authorList>
    </citation>
    <scope>NUCLEOTIDE SEQUENCE [LARGE SCALE GENOMIC DNA]</scope>
    <source>
        <strain evidence="7 8">KCTC 33519</strain>
    </source>
</reference>
<organism evidence="7 8">
    <name type="scientific">Paenibacillus enshidis</name>
    <dbReference type="NCBI Taxonomy" id="1458439"/>
    <lineage>
        <taxon>Bacteria</taxon>
        <taxon>Bacillati</taxon>
        <taxon>Bacillota</taxon>
        <taxon>Bacilli</taxon>
        <taxon>Bacillales</taxon>
        <taxon>Paenibacillaceae</taxon>
        <taxon>Paenibacillus</taxon>
    </lineage>
</organism>
<feature type="transmembrane region" description="Helical" evidence="6">
    <location>
        <begin position="49"/>
        <end position="73"/>
    </location>
</feature>
<dbReference type="NCBIfam" id="NF037997">
    <property type="entry name" value="Na_Pi_symport"/>
    <property type="match status" value="1"/>
</dbReference>
<sequence length="331" mass="34527">MFFHIILPLSGGLLVFLGGMKLMEAALRQLGGPLLSSWLNRATASPLKGLLFSSGLTALLQSSTAVTVLTIGLVNAGLLTYGRTLGIILGTNIGTVVTTELLSLQLGRWAMPLLIISLLAWAVSVIIVEREAPFRTKPPSKLLAFQYASLACAGFALLLGGIRVMQAIGPWVSDAGMFRWFLERSGDSMWWAFTAGACLTAIIHSSAAVIGTAISLAAAGALPVEVGIGIVIGSNVGTCVTALIAALGGSRAGHFVAWSHTGLNIAGALLFMPFIDQLAQAAAWMSSGAGAQIAHAQTLFNVICSLAVLPLCYLPFWERMGSLPTVPPTAR</sequence>
<comment type="caution">
    <text evidence="7">The sequence shown here is derived from an EMBL/GenBank/DDBJ whole genome shotgun (WGS) entry which is preliminary data.</text>
</comment>
<feature type="transmembrane region" description="Helical" evidence="6">
    <location>
        <begin position="226"/>
        <end position="249"/>
    </location>
</feature>
<evidence type="ECO:0000256" key="1">
    <source>
        <dbReference type="ARBA" id="ARBA00004651"/>
    </source>
</evidence>
<feature type="transmembrane region" description="Helical" evidence="6">
    <location>
        <begin position="296"/>
        <end position="316"/>
    </location>
</feature>
<evidence type="ECO:0000313" key="8">
    <source>
        <dbReference type="Proteomes" id="UP001580346"/>
    </source>
</evidence>
<evidence type="ECO:0000256" key="4">
    <source>
        <dbReference type="ARBA" id="ARBA00022989"/>
    </source>
</evidence>
<evidence type="ECO:0000256" key="3">
    <source>
        <dbReference type="ARBA" id="ARBA00022692"/>
    </source>
</evidence>